<keyword evidence="3" id="KW-0663">Pyridoxal phosphate</keyword>
<dbReference type="EMBL" id="CAFBPB010000034">
    <property type="protein sequence ID" value="CAB5000311.1"/>
    <property type="molecule type" value="Genomic_DNA"/>
</dbReference>
<dbReference type="SUPFAM" id="SSF51419">
    <property type="entry name" value="PLP-binding barrel"/>
    <property type="match status" value="1"/>
</dbReference>
<gene>
    <name evidence="7" type="ORF">UFOPK4049_00390</name>
</gene>
<dbReference type="GO" id="GO:0009089">
    <property type="term" value="P:lysine biosynthetic process via diaminopimelate"/>
    <property type="evidence" value="ECO:0007669"/>
    <property type="project" value="InterPro"/>
</dbReference>
<dbReference type="SUPFAM" id="SSF50621">
    <property type="entry name" value="Alanine racemase C-terminal domain-like"/>
    <property type="match status" value="1"/>
</dbReference>
<dbReference type="Pfam" id="PF00278">
    <property type="entry name" value="Orn_DAP_Arg_deC"/>
    <property type="match status" value="1"/>
</dbReference>
<dbReference type="InterPro" id="IPR002986">
    <property type="entry name" value="DAP_deCOOHase_LysA"/>
</dbReference>
<keyword evidence="4" id="KW-0456">Lyase</keyword>
<dbReference type="InterPro" id="IPR022653">
    <property type="entry name" value="De-COase2_pyr-phos_BS"/>
</dbReference>
<dbReference type="PANTHER" id="PTHR43727:SF2">
    <property type="entry name" value="GROUP IV DECARBOXYLASE"/>
    <property type="match status" value="1"/>
</dbReference>
<dbReference type="Gene3D" id="3.20.20.10">
    <property type="entry name" value="Alanine racemase"/>
    <property type="match status" value="1"/>
</dbReference>
<dbReference type="InterPro" id="IPR022644">
    <property type="entry name" value="De-COase2_N"/>
</dbReference>
<dbReference type="PRINTS" id="PR01181">
    <property type="entry name" value="DAPDCRBXLASE"/>
</dbReference>
<dbReference type="HAMAP" id="MF_02120">
    <property type="entry name" value="LysA"/>
    <property type="match status" value="1"/>
</dbReference>
<dbReference type="InterPro" id="IPR022643">
    <property type="entry name" value="De-COase2_C"/>
</dbReference>
<dbReference type="InterPro" id="IPR022657">
    <property type="entry name" value="De-COase2_CS"/>
</dbReference>
<dbReference type="AlphaFoldDB" id="A0A6J7P514"/>
<dbReference type="GO" id="GO:0008836">
    <property type="term" value="F:diaminopimelate decarboxylase activity"/>
    <property type="evidence" value="ECO:0007669"/>
    <property type="project" value="InterPro"/>
</dbReference>
<dbReference type="PROSITE" id="PS00878">
    <property type="entry name" value="ODR_DC_2_1"/>
    <property type="match status" value="1"/>
</dbReference>
<proteinExistence type="inferred from homology"/>
<dbReference type="CDD" id="cd06828">
    <property type="entry name" value="PLPDE_III_DapDC"/>
    <property type="match status" value="1"/>
</dbReference>
<evidence type="ECO:0000259" key="5">
    <source>
        <dbReference type="Pfam" id="PF00278"/>
    </source>
</evidence>
<dbReference type="InterPro" id="IPR029066">
    <property type="entry name" value="PLP-binding_barrel"/>
</dbReference>
<feature type="domain" description="Orn/DAP/Arg decarboxylase 2 C-terminal" evidence="5">
    <location>
        <begin position="304"/>
        <end position="395"/>
    </location>
</feature>
<evidence type="ECO:0000256" key="2">
    <source>
        <dbReference type="ARBA" id="ARBA00022793"/>
    </source>
</evidence>
<organism evidence="7">
    <name type="scientific">freshwater metagenome</name>
    <dbReference type="NCBI Taxonomy" id="449393"/>
    <lineage>
        <taxon>unclassified sequences</taxon>
        <taxon>metagenomes</taxon>
        <taxon>ecological metagenomes</taxon>
    </lineage>
</organism>
<sequence length="438" mass="46748">MLMWSSNVAHTSGSLSLSSLNAQDLARDFGTPAFFLDEADFRDRVRTWRDGLQGAFGDHAGQVYYAAKAFICVEVARWLVEEGIGIDVCTGGELAVAMAANFPPERIEVHGNNKSLAELESAIRIGVGTIVADSLYEIERIAAICKKLGKKQKILLRITPGVAAHTHESIATAHEDVKFGFSIASGAAWAAIEAARSHSEISLQGFHCHIGSQIFSSEGFTVSAQRLIALLAKYQKEFGTALPELDLGGGYGIAYLPGDAPMSAAVALENLASAVKSACAEHGLDIPRISIEPGRAIVGPTMFTLYEVGTIKDVTTESGMVRKYISIDGGMSDNMRPALYDAEYTAVIANRVSTAALVSSRLVGKHCESGDILIKEINFPSDVAVGDLIAIPATGAYGRSMASNYNHVPRPPVVAVRDGKARIILRRETEADLLGLDI</sequence>
<name>A0A6J7P514_9ZZZZ</name>
<evidence type="ECO:0000256" key="1">
    <source>
        <dbReference type="ARBA" id="ARBA00001933"/>
    </source>
</evidence>
<keyword evidence="2" id="KW-0210">Decarboxylase</keyword>
<evidence type="ECO:0000256" key="3">
    <source>
        <dbReference type="ARBA" id="ARBA00022898"/>
    </source>
</evidence>
<dbReference type="PROSITE" id="PS00879">
    <property type="entry name" value="ODR_DC_2_2"/>
    <property type="match status" value="1"/>
</dbReference>
<reference evidence="7" key="1">
    <citation type="submission" date="2020-05" db="EMBL/GenBank/DDBJ databases">
        <authorList>
            <person name="Chiriac C."/>
            <person name="Salcher M."/>
            <person name="Ghai R."/>
            <person name="Kavagutti S V."/>
        </authorList>
    </citation>
    <scope>NUCLEOTIDE SEQUENCE</scope>
</reference>
<dbReference type="PANTHER" id="PTHR43727">
    <property type="entry name" value="DIAMINOPIMELATE DECARBOXYLASE"/>
    <property type="match status" value="1"/>
</dbReference>
<dbReference type="Pfam" id="PF02784">
    <property type="entry name" value="Orn_Arg_deC_N"/>
    <property type="match status" value="1"/>
</dbReference>
<dbReference type="FunFam" id="3.20.20.10:FF:000003">
    <property type="entry name" value="Diaminopimelate decarboxylase"/>
    <property type="match status" value="1"/>
</dbReference>
<evidence type="ECO:0000259" key="6">
    <source>
        <dbReference type="Pfam" id="PF02784"/>
    </source>
</evidence>
<evidence type="ECO:0000256" key="4">
    <source>
        <dbReference type="ARBA" id="ARBA00023239"/>
    </source>
</evidence>
<dbReference type="PRINTS" id="PR01179">
    <property type="entry name" value="ODADCRBXLASE"/>
</dbReference>
<dbReference type="InterPro" id="IPR009006">
    <property type="entry name" value="Ala_racemase/Decarboxylase_C"/>
</dbReference>
<accession>A0A6J7P514</accession>
<dbReference type="Gene3D" id="2.40.37.10">
    <property type="entry name" value="Lyase, Ornithine Decarboxylase, Chain A, domain 1"/>
    <property type="match status" value="1"/>
</dbReference>
<dbReference type="InterPro" id="IPR000183">
    <property type="entry name" value="Orn/DAP/Arg_de-COase"/>
</dbReference>
<comment type="cofactor">
    <cofactor evidence="1">
        <name>pyridoxal 5'-phosphate</name>
        <dbReference type="ChEBI" id="CHEBI:597326"/>
    </cofactor>
</comment>
<dbReference type="NCBIfam" id="TIGR01048">
    <property type="entry name" value="lysA"/>
    <property type="match status" value="1"/>
</dbReference>
<protein>
    <submittedName>
        <fullName evidence="7">Unannotated protein</fullName>
    </submittedName>
</protein>
<evidence type="ECO:0000313" key="7">
    <source>
        <dbReference type="EMBL" id="CAB5000311.1"/>
    </source>
</evidence>
<feature type="domain" description="Orn/DAP/Arg decarboxylase 2 N-terminal" evidence="6">
    <location>
        <begin position="40"/>
        <end position="299"/>
    </location>
</feature>